<dbReference type="Gene3D" id="3.30.2160.10">
    <property type="entry name" value="Hect, E3 ligase catalytic domain"/>
    <property type="match status" value="1"/>
</dbReference>
<reference evidence="9" key="1">
    <citation type="submission" date="2021-01" db="EMBL/GenBank/DDBJ databases">
        <authorList>
            <person name="Corre E."/>
            <person name="Pelletier E."/>
            <person name="Niang G."/>
            <person name="Scheremetjew M."/>
            <person name="Finn R."/>
            <person name="Kale V."/>
            <person name="Holt S."/>
            <person name="Cochrane G."/>
            <person name="Meng A."/>
            <person name="Brown T."/>
            <person name="Cohen L."/>
        </authorList>
    </citation>
    <scope>NUCLEOTIDE SEQUENCE</scope>
    <source>
        <strain evidence="9">CCMP 2712</strain>
    </source>
</reference>
<name>A0A7S4NZP7_GUITH</name>
<dbReference type="InterPro" id="IPR050409">
    <property type="entry name" value="E3_ubiq-protein_ligase"/>
</dbReference>
<dbReference type="SMART" id="SM00517">
    <property type="entry name" value="PolyA"/>
    <property type="match status" value="1"/>
</dbReference>
<dbReference type="Gene3D" id="3.30.2410.10">
    <property type="entry name" value="Hect, E3 ligase catalytic domain"/>
    <property type="match status" value="1"/>
</dbReference>
<dbReference type="GO" id="GO:0003723">
    <property type="term" value="F:RNA binding"/>
    <property type="evidence" value="ECO:0007669"/>
    <property type="project" value="InterPro"/>
</dbReference>
<evidence type="ECO:0000259" key="8">
    <source>
        <dbReference type="PROSITE" id="PS51309"/>
    </source>
</evidence>
<dbReference type="SUPFAM" id="SSF56204">
    <property type="entry name" value="Hect, E3 ligase catalytic domain"/>
    <property type="match status" value="1"/>
</dbReference>
<dbReference type="PANTHER" id="PTHR11254:SF440">
    <property type="entry name" value="E3 UBIQUITIN-PROTEIN LIGASE NEDD-4"/>
    <property type="match status" value="1"/>
</dbReference>
<dbReference type="SMART" id="SM00119">
    <property type="entry name" value="HECTc"/>
    <property type="match status" value="1"/>
</dbReference>
<dbReference type="PROSITE" id="PS50237">
    <property type="entry name" value="HECT"/>
    <property type="match status" value="1"/>
</dbReference>
<feature type="active site" description="Glycyl thioester intermediate" evidence="6">
    <location>
        <position position="841"/>
    </location>
</feature>
<feature type="domain" description="HECT" evidence="7">
    <location>
        <begin position="500"/>
        <end position="872"/>
    </location>
</feature>
<dbReference type="InterPro" id="IPR011989">
    <property type="entry name" value="ARM-like"/>
</dbReference>
<accession>A0A7S4NZP7</accession>
<dbReference type="InterPro" id="IPR002004">
    <property type="entry name" value="PABP_HYD_C"/>
</dbReference>
<dbReference type="InterPro" id="IPR016024">
    <property type="entry name" value="ARM-type_fold"/>
</dbReference>
<dbReference type="InterPro" id="IPR035983">
    <property type="entry name" value="Hect_E3_ubiquitin_ligase"/>
</dbReference>
<proteinExistence type="predicted"/>
<dbReference type="Gene3D" id="1.10.1900.10">
    <property type="entry name" value="c-terminal domain of poly(a) binding protein"/>
    <property type="match status" value="1"/>
</dbReference>
<evidence type="ECO:0000256" key="3">
    <source>
        <dbReference type="ARBA" id="ARBA00012485"/>
    </source>
</evidence>
<dbReference type="GO" id="GO:0061630">
    <property type="term" value="F:ubiquitin protein ligase activity"/>
    <property type="evidence" value="ECO:0007669"/>
    <property type="project" value="UniProtKB-EC"/>
</dbReference>
<dbReference type="PROSITE" id="PS51309">
    <property type="entry name" value="PABC"/>
    <property type="match status" value="1"/>
</dbReference>
<sequence>MPIMRAARPEAKQRIGDRLYSIIQERQGKLAAKIVGMLLEGFSEPDLEHLLTNEHQLNEEVESAVYLLKIQDSDTSDWSRLECNRALQELEYALYSEPPHCANASWSIADLAMLSSWRNLIGGRAKIIRRLIDLLDGNPWESKNAALCLGNLCCDCPINQVIIGTTTIGTRTIFSGLVRLVLHSKDETTKIFACLAINNLACNIENAHNICLFPFAIPALVTMLSNACEEGKQCGSLAIANVAANDQHNIFRIGDQPGLFQGLLQIIRSSDCTSSRETAAWALAICICNDELTNIPRIWELGGIHCLCDVLAKRSESERFVQYSITIVQLATEILWEVLSKNQRYLQVEVILGNLESDNANLQEYGLHAVISLASCEIAGIKPFLFLHPRSLAAFSKAMNGKSKRTAAIAAQLLGENLDFIKTQNEDKHFAASLLLETCRKSIPLADKAYALAQSIRKRFISNEKVSTYDSTCTTSIRMKIDRNNVLGSALKQLGQINGKKLLSLGYQFEFTNYGFKETGLDYGGLRREGLRLIASELFEPGNGFVLPCFNTLDSETGMLQINPSKMRMLERKQVYEMMGKVLALAFAENIPLGISMTPSFWKIILLGSISQEHLTIEDLMYVDEQLYRSLAIRIPSLEEQEMREVLSCITFSVPSRSQSDFSSDAIALYSSHGDSNFITPVKERREYKESPLKPGGDELQVTPGGYAEYRNLVVQKRLFDDVKQQMDFLCQAFHDIVPDHLLNCFSHGDLQSLMFGVHEVQIESMMKHVEYGESIAETSQIVQWFWTYVSSLSNQRRLELLQWITGITCLPIGGFSRLGRRIKLVQDVAGPDRLPTVSTCTFTLHLPKYRSFSQLKEKFDLATSDYVFGIV</sequence>
<dbReference type="Gene3D" id="1.25.10.10">
    <property type="entry name" value="Leucine-rich Repeat Variant"/>
    <property type="match status" value="1"/>
</dbReference>
<gene>
    <name evidence="9" type="ORF">GTHE00462_LOCUS26018</name>
</gene>
<dbReference type="PANTHER" id="PTHR11254">
    <property type="entry name" value="HECT DOMAIN UBIQUITIN-PROTEIN LIGASE"/>
    <property type="match status" value="1"/>
</dbReference>
<feature type="domain" description="PABC" evidence="8">
    <location>
        <begin position="1"/>
        <end position="73"/>
    </location>
</feature>
<keyword evidence="4" id="KW-0808">Transferase</keyword>
<organism evidence="9">
    <name type="scientific">Guillardia theta</name>
    <name type="common">Cryptophyte</name>
    <name type="synonym">Cryptomonas phi</name>
    <dbReference type="NCBI Taxonomy" id="55529"/>
    <lineage>
        <taxon>Eukaryota</taxon>
        <taxon>Cryptophyceae</taxon>
        <taxon>Pyrenomonadales</taxon>
        <taxon>Geminigeraceae</taxon>
        <taxon>Guillardia</taxon>
    </lineage>
</organism>
<dbReference type="EMBL" id="HBKN01033425">
    <property type="protein sequence ID" value="CAE2318970.1"/>
    <property type="molecule type" value="Transcribed_RNA"/>
</dbReference>
<dbReference type="Gene3D" id="3.90.1750.10">
    <property type="entry name" value="Hect, E3 ligase catalytic domains"/>
    <property type="match status" value="1"/>
</dbReference>
<dbReference type="SUPFAM" id="SSF48371">
    <property type="entry name" value="ARM repeat"/>
    <property type="match status" value="1"/>
</dbReference>
<evidence type="ECO:0000256" key="5">
    <source>
        <dbReference type="ARBA" id="ARBA00022786"/>
    </source>
</evidence>
<comment type="catalytic activity">
    <reaction evidence="1">
        <text>S-ubiquitinyl-[E2 ubiquitin-conjugating enzyme]-L-cysteine + [acceptor protein]-L-lysine = [E2 ubiquitin-conjugating enzyme]-L-cysteine + N(6)-ubiquitinyl-[acceptor protein]-L-lysine.</text>
        <dbReference type="EC" id="2.3.2.26"/>
    </reaction>
</comment>
<evidence type="ECO:0000259" key="7">
    <source>
        <dbReference type="PROSITE" id="PS50237"/>
    </source>
</evidence>
<dbReference type="SUPFAM" id="SSF63570">
    <property type="entry name" value="PABC (PABP) domain"/>
    <property type="match status" value="1"/>
</dbReference>
<dbReference type="AlphaFoldDB" id="A0A7S4NZP7"/>
<evidence type="ECO:0000313" key="9">
    <source>
        <dbReference type="EMBL" id="CAE2318970.1"/>
    </source>
</evidence>
<dbReference type="Pfam" id="PF00632">
    <property type="entry name" value="HECT"/>
    <property type="match status" value="1"/>
</dbReference>
<dbReference type="Pfam" id="PF00658">
    <property type="entry name" value="MLLE"/>
    <property type="match status" value="1"/>
</dbReference>
<evidence type="ECO:0000256" key="1">
    <source>
        <dbReference type="ARBA" id="ARBA00000885"/>
    </source>
</evidence>
<evidence type="ECO:0000256" key="6">
    <source>
        <dbReference type="PROSITE-ProRule" id="PRU00104"/>
    </source>
</evidence>
<evidence type="ECO:0000256" key="2">
    <source>
        <dbReference type="ARBA" id="ARBA00004906"/>
    </source>
</evidence>
<evidence type="ECO:0000256" key="4">
    <source>
        <dbReference type="ARBA" id="ARBA00022679"/>
    </source>
</evidence>
<dbReference type="InterPro" id="IPR036053">
    <property type="entry name" value="PABP-dom"/>
</dbReference>
<comment type="pathway">
    <text evidence="2">Protein modification; protein ubiquitination.</text>
</comment>
<dbReference type="InterPro" id="IPR000569">
    <property type="entry name" value="HECT_dom"/>
</dbReference>
<keyword evidence="5 6" id="KW-0833">Ubl conjugation pathway</keyword>
<dbReference type="EC" id="2.3.2.26" evidence="3"/>
<protein>
    <recommendedName>
        <fullName evidence="3">HECT-type E3 ubiquitin transferase</fullName>
        <ecNumber evidence="3">2.3.2.26</ecNumber>
    </recommendedName>
</protein>